<dbReference type="InterPro" id="IPR004299">
    <property type="entry name" value="MBOAT_fam"/>
</dbReference>
<dbReference type="InterPro" id="IPR051085">
    <property type="entry name" value="MB_O-acyltransferase"/>
</dbReference>
<evidence type="ECO:0000256" key="3">
    <source>
        <dbReference type="ARBA" id="ARBA00022989"/>
    </source>
</evidence>
<dbReference type="EMBL" id="DXIQ01000104">
    <property type="protein sequence ID" value="HIV40210.1"/>
    <property type="molecule type" value="Genomic_DNA"/>
</dbReference>
<feature type="transmembrane region" description="Helical" evidence="5">
    <location>
        <begin position="186"/>
        <end position="204"/>
    </location>
</feature>
<evidence type="ECO:0000256" key="1">
    <source>
        <dbReference type="ARBA" id="ARBA00004141"/>
    </source>
</evidence>
<accession>A0A9D1PGE0</accession>
<evidence type="ECO:0000256" key="2">
    <source>
        <dbReference type="ARBA" id="ARBA00022692"/>
    </source>
</evidence>
<dbReference type="Proteomes" id="UP000886814">
    <property type="component" value="Unassembled WGS sequence"/>
</dbReference>
<organism evidence="6 7">
    <name type="scientific">Candidatus Blautia stercorigallinarum</name>
    <dbReference type="NCBI Taxonomy" id="2838501"/>
    <lineage>
        <taxon>Bacteria</taxon>
        <taxon>Bacillati</taxon>
        <taxon>Bacillota</taxon>
        <taxon>Clostridia</taxon>
        <taxon>Lachnospirales</taxon>
        <taxon>Lachnospiraceae</taxon>
        <taxon>Blautia</taxon>
    </lineage>
</organism>
<sequence>MYLIQYLPYAITLIFILLPAVLLGFQQRSLNFYGLSGSFLILLIVFGSRPLQLFYLLGSFLWSILLIKTAILWREKQFFSTWGFPLFLLLSLFPMILKNFVLIQGKHLPLYAATACFSLKTIQVLAHIYKGRIQEYPAGECAGYLLFFPSLFLGPLNSSRQFHQTWGHVPSVSVYRRLLVRGLKELFWGILYLLFIAHILSLPLQSLESRMPESPVFCQILLYACLYGARLFFYLAGFSRIAAGCSCLLGTELKSNFQKPFLSVTIRQFWDRWQITFTDWLKEFIFCPLLKRFKKSRQFSCPLLQKCLGYLLTMGVLGVFYGITPSSLLFALYHGVVLCLWEVWETKSHLHEKWKHQPVYTFFTWIFTMLLLLFGFFILSGMFLKILFL</sequence>
<evidence type="ECO:0008006" key="8">
    <source>
        <dbReference type="Google" id="ProtNLM"/>
    </source>
</evidence>
<dbReference type="PANTHER" id="PTHR13285:SF23">
    <property type="entry name" value="TEICHOIC ACID D-ALANYLTRANSFERASE"/>
    <property type="match status" value="1"/>
</dbReference>
<proteinExistence type="predicted"/>
<comment type="subcellular location">
    <subcellularLocation>
        <location evidence="1">Membrane</location>
        <topology evidence="1">Multi-pass membrane protein</topology>
    </subcellularLocation>
</comment>
<feature type="transmembrane region" description="Helical" evidence="5">
    <location>
        <begin position="365"/>
        <end position="388"/>
    </location>
</feature>
<dbReference type="GO" id="GO:0016020">
    <property type="term" value="C:membrane"/>
    <property type="evidence" value="ECO:0007669"/>
    <property type="project" value="UniProtKB-SubCell"/>
</dbReference>
<evidence type="ECO:0000256" key="5">
    <source>
        <dbReference type="SAM" id="Phobius"/>
    </source>
</evidence>
<feature type="transmembrane region" description="Helical" evidence="5">
    <location>
        <begin position="30"/>
        <end position="47"/>
    </location>
</feature>
<keyword evidence="4 5" id="KW-0472">Membrane</keyword>
<evidence type="ECO:0000256" key="4">
    <source>
        <dbReference type="ARBA" id="ARBA00023136"/>
    </source>
</evidence>
<reference evidence="6" key="1">
    <citation type="journal article" date="2021" name="PeerJ">
        <title>Extensive microbial diversity within the chicken gut microbiome revealed by metagenomics and culture.</title>
        <authorList>
            <person name="Gilroy R."/>
            <person name="Ravi A."/>
            <person name="Getino M."/>
            <person name="Pursley I."/>
            <person name="Horton D.L."/>
            <person name="Alikhan N.F."/>
            <person name="Baker D."/>
            <person name="Gharbi K."/>
            <person name="Hall N."/>
            <person name="Watson M."/>
            <person name="Adriaenssens E.M."/>
            <person name="Foster-Nyarko E."/>
            <person name="Jarju S."/>
            <person name="Secka A."/>
            <person name="Antonio M."/>
            <person name="Oren A."/>
            <person name="Chaudhuri R.R."/>
            <person name="La Ragione R."/>
            <person name="Hildebrand F."/>
            <person name="Pallen M.J."/>
        </authorList>
    </citation>
    <scope>NUCLEOTIDE SEQUENCE</scope>
    <source>
        <strain evidence="6">CHK195-9823</strain>
    </source>
</reference>
<protein>
    <recommendedName>
        <fullName evidence="8">D-alanyl-lipoteichoic acid biosynthesis protein DltB</fullName>
    </recommendedName>
</protein>
<feature type="transmembrane region" description="Helical" evidence="5">
    <location>
        <begin position="216"/>
        <end position="236"/>
    </location>
</feature>
<feature type="transmembrane region" description="Helical" evidence="5">
    <location>
        <begin position="78"/>
        <end position="97"/>
    </location>
</feature>
<feature type="transmembrane region" description="Helical" evidence="5">
    <location>
        <begin position="6"/>
        <end position="25"/>
    </location>
</feature>
<dbReference type="GO" id="GO:0016746">
    <property type="term" value="F:acyltransferase activity"/>
    <property type="evidence" value="ECO:0007669"/>
    <property type="project" value="TreeGrafter"/>
</dbReference>
<feature type="transmembrane region" description="Helical" evidence="5">
    <location>
        <begin position="53"/>
        <end position="71"/>
    </location>
</feature>
<evidence type="ECO:0000313" key="7">
    <source>
        <dbReference type="Proteomes" id="UP000886814"/>
    </source>
</evidence>
<comment type="caution">
    <text evidence="6">The sequence shown here is derived from an EMBL/GenBank/DDBJ whole genome shotgun (WGS) entry which is preliminary data.</text>
</comment>
<keyword evidence="3 5" id="KW-1133">Transmembrane helix</keyword>
<dbReference type="Pfam" id="PF03062">
    <property type="entry name" value="MBOAT"/>
    <property type="match status" value="1"/>
</dbReference>
<feature type="transmembrane region" description="Helical" evidence="5">
    <location>
        <begin position="303"/>
        <end position="321"/>
    </location>
</feature>
<evidence type="ECO:0000313" key="6">
    <source>
        <dbReference type="EMBL" id="HIV40210.1"/>
    </source>
</evidence>
<keyword evidence="2 5" id="KW-0812">Transmembrane</keyword>
<dbReference type="PANTHER" id="PTHR13285">
    <property type="entry name" value="ACYLTRANSFERASE"/>
    <property type="match status" value="1"/>
</dbReference>
<feature type="transmembrane region" description="Helical" evidence="5">
    <location>
        <begin position="109"/>
        <end position="129"/>
    </location>
</feature>
<reference evidence="6" key="2">
    <citation type="submission" date="2021-04" db="EMBL/GenBank/DDBJ databases">
        <authorList>
            <person name="Gilroy R."/>
        </authorList>
    </citation>
    <scope>NUCLEOTIDE SEQUENCE</scope>
    <source>
        <strain evidence="6">CHK195-9823</strain>
    </source>
</reference>
<gene>
    <name evidence="6" type="ORF">H9747_14650</name>
</gene>
<dbReference type="AlphaFoldDB" id="A0A9D1PGE0"/>
<name>A0A9D1PGE0_9FIRM</name>